<feature type="compositionally biased region" description="Polar residues" evidence="7">
    <location>
        <begin position="152"/>
        <end position="170"/>
    </location>
</feature>
<protein>
    <recommendedName>
        <fullName evidence="9">Glycosyltransferase-like protein LARGE2</fullName>
    </recommendedName>
</protein>
<keyword evidence="5" id="KW-0472">Membrane</keyword>
<reference evidence="8" key="1">
    <citation type="submission" date="2021-01" db="EMBL/GenBank/DDBJ databases">
        <authorList>
            <person name="Corre E."/>
            <person name="Pelletier E."/>
            <person name="Niang G."/>
            <person name="Scheremetjew M."/>
            <person name="Finn R."/>
            <person name="Kale V."/>
            <person name="Holt S."/>
            <person name="Cochrane G."/>
            <person name="Meng A."/>
            <person name="Brown T."/>
            <person name="Cohen L."/>
        </authorList>
    </citation>
    <scope>NUCLEOTIDE SEQUENCE</scope>
    <source>
        <strain evidence="8">CCMP127</strain>
    </source>
</reference>
<dbReference type="GO" id="GO:0015020">
    <property type="term" value="F:glucuronosyltransferase activity"/>
    <property type="evidence" value="ECO:0007669"/>
    <property type="project" value="TreeGrafter"/>
</dbReference>
<feature type="region of interest" description="Disordered" evidence="7">
    <location>
        <begin position="70"/>
        <end position="187"/>
    </location>
</feature>
<evidence type="ECO:0000256" key="5">
    <source>
        <dbReference type="ARBA" id="ARBA00023136"/>
    </source>
</evidence>
<proteinExistence type="predicted"/>
<dbReference type="GO" id="GO:0016020">
    <property type="term" value="C:membrane"/>
    <property type="evidence" value="ECO:0007669"/>
    <property type="project" value="UniProtKB-SubCell"/>
</dbReference>
<feature type="compositionally biased region" description="Basic and acidic residues" evidence="7">
    <location>
        <begin position="100"/>
        <end position="119"/>
    </location>
</feature>
<feature type="compositionally biased region" description="Low complexity" evidence="7">
    <location>
        <begin position="72"/>
        <end position="97"/>
    </location>
</feature>
<dbReference type="EMBL" id="HBIM01004932">
    <property type="protein sequence ID" value="CAE0406327.1"/>
    <property type="molecule type" value="Transcribed_RNA"/>
</dbReference>
<evidence type="ECO:0000256" key="6">
    <source>
        <dbReference type="ARBA" id="ARBA00023180"/>
    </source>
</evidence>
<dbReference type="PANTHER" id="PTHR12270:SF52">
    <property type="entry name" value="GLYCOSYLTRANSFERASE-LIKE PROTEIN GNT13-RELATED"/>
    <property type="match status" value="1"/>
</dbReference>
<keyword evidence="6" id="KW-0325">Glycoprotein</keyword>
<sequence length="857" mass="98165">MGPSQSLREKRTKSTRVTLILLALVVASWSGNLLSTQNWTVLFKNEGPEVRVVKMSDSLVQSMDHYIDDESTAQNTSSSNSTTDPLSSSSSSSSAPLENKTTRIEPRPVTESPDLEKGKASTKKNQTKITDTLENAPGATRNKTAVVRLEKNSTAGNSTLSQLSHQQLYPSHSEEEGSQTKDSGTGVETALEQELLKAWEVFEKKTNSGMKEILEAVKRANENDDPNHDVTVATFATPQQLPHLLNLVARWNGPIQVAVYLTNVADILRFTTFHQRHHTTLENAGFHVLFEKMTSKQEKKYLPDAALHNLAMNQVDTPFLINLDVEYITSSDCYETLIKMIRSNPRVRAFLEDRYIMIIPAFENRSNNKSLAGAPSTKKDILEGRENKTLDLIPMPFLTPRKFPTRYGMWSQNVQTGDMFQTEYETGYEPVVLAHRKLVPQYYSDLRGPWYSQVAWMEEMDKLGYFLGVLRHVFAYRVEPKEVSEPAPFAKSKFDNFRKMVRQKYDYPLIVDTVHSIGRRDYGSCLDPTLAKEDAVSPTSRERRIMCEWQNFTESPDVRRQVVGVIYHGTEHVDGEITLATQGSVDRLKRLIDGTTRWNGPISVAVLVTSEECLTELFEFYRSNSAALKKTTFHLFFEKVLSLRDENYPHNYLRNLAMNNVETEYVINIDIDFCLNENAHTGLVNLLQSDKTVRKKLDNRTMLVLPAFENTYHVEEEDASLAPKDKADVTEQVKVSKTAEAFHLAKYFAGHGSTNFEKWFANKTGNIFDTEYEWGFEPYVLARKDGLPLFWTRFRGFGYNKRAWLEEAHRMGYKFSVLRDYFVFHVGQSSTQIQAQSWVKREYKERFFVYLDNNYPK</sequence>
<evidence type="ECO:0000256" key="3">
    <source>
        <dbReference type="ARBA" id="ARBA00022968"/>
    </source>
</evidence>
<organism evidence="8">
    <name type="scientific">Amphora coffeiformis</name>
    <dbReference type="NCBI Taxonomy" id="265554"/>
    <lineage>
        <taxon>Eukaryota</taxon>
        <taxon>Sar</taxon>
        <taxon>Stramenopiles</taxon>
        <taxon>Ochrophyta</taxon>
        <taxon>Bacillariophyta</taxon>
        <taxon>Bacillariophyceae</taxon>
        <taxon>Bacillariophycidae</taxon>
        <taxon>Thalassiophysales</taxon>
        <taxon>Catenulaceae</taxon>
        <taxon>Amphora</taxon>
    </lineage>
</organism>
<evidence type="ECO:0008006" key="9">
    <source>
        <dbReference type="Google" id="ProtNLM"/>
    </source>
</evidence>
<keyword evidence="3" id="KW-0735">Signal-anchor</keyword>
<dbReference type="InterPro" id="IPR051292">
    <property type="entry name" value="Xyl/GlcA_transferase"/>
</dbReference>
<keyword evidence="4" id="KW-1133">Transmembrane helix</keyword>
<comment type="subcellular location">
    <subcellularLocation>
        <location evidence="1">Membrane</location>
        <topology evidence="1">Single-pass type II membrane protein</topology>
    </subcellularLocation>
</comment>
<dbReference type="AlphaFoldDB" id="A0A7S3P5G7"/>
<evidence type="ECO:0000256" key="2">
    <source>
        <dbReference type="ARBA" id="ARBA00022692"/>
    </source>
</evidence>
<evidence type="ECO:0000256" key="7">
    <source>
        <dbReference type="SAM" id="MobiDB-lite"/>
    </source>
</evidence>
<dbReference type="Pfam" id="PF13896">
    <property type="entry name" value="Glyco_transf_49"/>
    <property type="match status" value="3"/>
</dbReference>
<evidence type="ECO:0000313" key="8">
    <source>
        <dbReference type="EMBL" id="CAE0406327.1"/>
    </source>
</evidence>
<accession>A0A7S3P5G7</accession>
<dbReference type="GO" id="GO:0042285">
    <property type="term" value="F:xylosyltransferase activity"/>
    <property type="evidence" value="ECO:0007669"/>
    <property type="project" value="TreeGrafter"/>
</dbReference>
<keyword evidence="2" id="KW-0812">Transmembrane</keyword>
<gene>
    <name evidence="8" type="ORF">ACOF00016_LOCUS4214</name>
</gene>
<evidence type="ECO:0000256" key="1">
    <source>
        <dbReference type="ARBA" id="ARBA00004606"/>
    </source>
</evidence>
<dbReference type="PANTHER" id="PTHR12270">
    <property type="entry name" value="GLYCOSYLTRANSFERASE-RELATED"/>
    <property type="match status" value="1"/>
</dbReference>
<name>A0A7S3P5G7_9STRA</name>
<evidence type="ECO:0000256" key="4">
    <source>
        <dbReference type="ARBA" id="ARBA00022989"/>
    </source>
</evidence>
<dbReference type="GO" id="GO:0035269">
    <property type="term" value="P:protein O-linked glycosylation via mannose"/>
    <property type="evidence" value="ECO:0007669"/>
    <property type="project" value="TreeGrafter"/>
</dbReference>